<evidence type="ECO:0000313" key="3">
    <source>
        <dbReference type="Proteomes" id="UP000265100"/>
    </source>
</evidence>
<dbReference type="Ensembl" id="ENSACLT00000045609.1">
    <property type="protein sequence ID" value="ENSACLP00000042952.1"/>
    <property type="gene ID" value="ENSACLG00000035519.1"/>
</dbReference>
<protein>
    <submittedName>
        <fullName evidence="2">Uncharacterized protein</fullName>
    </submittedName>
</protein>
<name>A0AAX7SEU2_ASTCA</name>
<dbReference type="GeneTree" id="ENSGT01060000252290"/>
<accession>A0AAX7SEU2</accession>
<reference evidence="2" key="1">
    <citation type="submission" date="2025-08" db="UniProtKB">
        <authorList>
            <consortium name="Ensembl"/>
        </authorList>
    </citation>
    <scope>IDENTIFICATION</scope>
</reference>
<keyword evidence="1" id="KW-1133">Transmembrane helix</keyword>
<dbReference type="Proteomes" id="UP000265100">
    <property type="component" value="Unplaced"/>
</dbReference>
<keyword evidence="1" id="KW-0472">Membrane</keyword>
<keyword evidence="3" id="KW-1185">Reference proteome</keyword>
<evidence type="ECO:0000256" key="1">
    <source>
        <dbReference type="SAM" id="Phobius"/>
    </source>
</evidence>
<feature type="transmembrane region" description="Helical" evidence="1">
    <location>
        <begin position="23"/>
        <end position="49"/>
    </location>
</feature>
<evidence type="ECO:0000313" key="2">
    <source>
        <dbReference type="Ensembl" id="ENSACLP00000042952.1"/>
    </source>
</evidence>
<sequence length="95" mass="10661">MLQGPYSSLDRDRLLIRLPFKSFAVGTVLLPVTGFIFIACIFISLWYHYEDATYTHCKVGDRGHAAGGQTILSRRGRADIDIRIMKTATCHITVC</sequence>
<keyword evidence="1" id="KW-0812">Transmembrane</keyword>
<dbReference type="AlphaFoldDB" id="A0AAX7SEU2"/>
<organism evidence="2 3">
    <name type="scientific">Astatotilapia calliptera</name>
    <name type="common">Eastern happy</name>
    <name type="synonym">Chromis callipterus</name>
    <dbReference type="NCBI Taxonomy" id="8154"/>
    <lineage>
        <taxon>Eukaryota</taxon>
        <taxon>Metazoa</taxon>
        <taxon>Chordata</taxon>
        <taxon>Craniata</taxon>
        <taxon>Vertebrata</taxon>
        <taxon>Euteleostomi</taxon>
        <taxon>Actinopterygii</taxon>
        <taxon>Neopterygii</taxon>
        <taxon>Teleostei</taxon>
        <taxon>Neoteleostei</taxon>
        <taxon>Acanthomorphata</taxon>
        <taxon>Ovalentaria</taxon>
        <taxon>Cichlomorphae</taxon>
        <taxon>Cichliformes</taxon>
        <taxon>Cichlidae</taxon>
        <taxon>African cichlids</taxon>
        <taxon>Pseudocrenilabrinae</taxon>
        <taxon>Haplochromini</taxon>
        <taxon>Astatotilapia</taxon>
    </lineage>
</organism>
<proteinExistence type="predicted"/>
<reference evidence="2" key="2">
    <citation type="submission" date="2025-09" db="UniProtKB">
        <authorList>
            <consortium name="Ensembl"/>
        </authorList>
    </citation>
    <scope>IDENTIFICATION</scope>
</reference>